<dbReference type="PANTHER" id="PTHR48094:SF12">
    <property type="entry name" value="PARKINSON DISEASE PROTEIN 7 HOMOLOG"/>
    <property type="match status" value="1"/>
</dbReference>
<name>A0A0F9VI06_9ZZZZ</name>
<reference evidence="2" key="1">
    <citation type="journal article" date="2015" name="Nature">
        <title>Complex archaea that bridge the gap between prokaryotes and eukaryotes.</title>
        <authorList>
            <person name="Spang A."/>
            <person name="Saw J.H."/>
            <person name="Jorgensen S.L."/>
            <person name="Zaremba-Niedzwiedzka K."/>
            <person name="Martijn J."/>
            <person name="Lind A.E."/>
            <person name="van Eijk R."/>
            <person name="Schleper C."/>
            <person name="Guy L."/>
            <person name="Ettema T.J."/>
        </authorList>
    </citation>
    <scope>NUCLEOTIDE SEQUENCE</scope>
</reference>
<feature type="domain" description="DJ-1/PfpI" evidence="1">
    <location>
        <begin position="3"/>
        <end position="168"/>
    </location>
</feature>
<dbReference type="Pfam" id="PF01965">
    <property type="entry name" value="DJ-1_PfpI"/>
    <property type="match status" value="1"/>
</dbReference>
<dbReference type="PANTHER" id="PTHR48094">
    <property type="entry name" value="PROTEIN/NUCLEIC ACID DEGLYCASE DJ-1-RELATED"/>
    <property type="match status" value="1"/>
</dbReference>
<evidence type="ECO:0000313" key="2">
    <source>
        <dbReference type="EMBL" id="KKN65458.1"/>
    </source>
</evidence>
<protein>
    <recommendedName>
        <fullName evidence="1">DJ-1/PfpI domain-containing protein</fullName>
    </recommendedName>
</protein>
<dbReference type="InterPro" id="IPR029062">
    <property type="entry name" value="Class_I_gatase-like"/>
</dbReference>
<dbReference type="InterPro" id="IPR050325">
    <property type="entry name" value="Prot/Nucl_acid_deglycase"/>
</dbReference>
<sequence length="218" mass="24663">MSKLLVICAKRYNGHELWTLLDVVVHRGHSFEVVSQELLIRDELTLRPNTTERTVYTLDDHNVARNFDAICIVSGNMADTEAYWDDAHVAGLLGAFKGADKVIAAICCSVPTLGPIVKGIKVSYYPLIRSRHRLQYYGAILQTTSLTVDGRFVTAENQMMTEMWAEEICNVLKGRPPQYKMHDSGFVPKGLERKMSPEVRAAIDEDRGYEMVMRKDEP</sequence>
<dbReference type="GO" id="GO:0005737">
    <property type="term" value="C:cytoplasm"/>
    <property type="evidence" value="ECO:0007669"/>
    <property type="project" value="TreeGrafter"/>
</dbReference>
<accession>A0A0F9VI06</accession>
<evidence type="ECO:0000259" key="1">
    <source>
        <dbReference type="Pfam" id="PF01965"/>
    </source>
</evidence>
<proteinExistence type="predicted"/>
<dbReference type="SUPFAM" id="SSF52317">
    <property type="entry name" value="Class I glutamine amidotransferase-like"/>
    <property type="match status" value="1"/>
</dbReference>
<dbReference type="AlphaFoldDB" id="A0A0F9VI06"/>
<dbReference type="Gene3D" id="3.40.50.880">
    <property type="match status" value="1"/>
</dbReference>
<gene>
    <name evidence="2" type="ORF">LCGC14_0481780</name>
</gene>
<dbReference type="InterPro" id="IPR002818">
    <property type="entry name" value="DJ-1/PfpI"/>
</dbReference>
<comment type="caution">
    <text evidence="2">The sequence shown here is derived from an EMBL/GenBank/DDBJ whole genome shotgun (WGS) entry which is preliminary data.</text>
</comment>
<dbReference type="EMBL" id="LAZR01000524">
    <property type="protein sequence ID" value="KKN65458.1"/>
    <property type="molecule type" value="Genomic_DNA"/>
</dbReference>
<organism evidence="2">
    <name type="scientific">marine sediment metagenome</name>
    <dbReference type="NCBI Taxonomy" id="412755"/>
    <lineage>
        <taxon>unclassified sequences</taxon>
        <taxon>metagenomes</taxon>
        <taxon>ecological metagenomes</taxon>
    </lineage>
</organism>